<evidence type="ECO:0000313" key="9">
    <source>
        <dbReference type="Proteomes" id="UP001526426"/>
    </source>
</evidence>
<dbReference type="NCBIfam" id="TIGR00556">
    <property type="entry name" value="pantethn_trn"/>
    <property type="match status" value="1"/>
</dbReference>
<evidence type="ECO:0000259" key="6">
    <source>
        <dbReference type="Pfam" id="PF01648"/>
    </source>
</evidence>
<keyword evidence="4" id="KW-0479">Metal-binding</keyword>
<comment type="cofactor">
    <cofactor evidence="1">
        <name>Mg(2+)</name>
        <dbReference type="ChEBI" id="CHEBI:18420"/>
    </cofactor>
</comment>
<dbReference type="InterPro" id="IPR055066">
    <property type="entry name" value="AASDHPPT_N"/>
</dbReference>
<dbReference type="InterPro" id="IPR037143">
    <property type="entry name" value="4-PPantetheinyl_Trfase_dom_sf"/>
</dbReference>
<keyword evidence="9" id="KW-1185">Reference proteome</keyword>
<dbReference type="Proteomes" id="UP001526426">
    <property type="component" value="Unassembled WGS sequence"/>
</dbReference>
<dbReference type="PANTHER" id="PTHR12215:SF10">
    <property type="entry name" value="L-AMINOADIPATE-SEMIALDEHYDE DEHYDROGENASE-PHOSPHOPANTETHEINYL TRANSFERASE"/>
    <property type="match status" value="1"/>
</dbReference>
<protein>
    <submittedName>
        <fullName evidence="8">4'-phosphopantetheinyl transferase superfamily protein</fullName>
    </submittedName>
</protein>
<comment type="caution">
    <text evidence="8">The sequence shown here is derived from an EMBL/GenBank/DDBJ whole genome shotgun (WGS) entry which is preliminary data.</text>
</comment>
<dbReference type="SUPFAM" id="SSF56214">
    <property type="entry name" value="4'-phosphopantetheinyl transferase"/>
    <property type="match status" value="2"/>
</dbReference>
<evidence type="ECO:0000313" key="8">
    <source>
        <dbReference type="EMBL" id="MCW6038698.1"/>
    </source>
</evidence>
<dbReference type="PANTHER" id="PTHR12215">
    <property type="entry name" value="PHOSPHOPANTETHEINE TRANSFERASE"/>
    <property type="match status" value="1"/>
</dbReference>
<name>A0ABT3LB26_9CYAN</name>
<comment type="similarity">
    <text evidence="2">Belongs to the P-Pant transferase superfamily. Gsp/Sfp/HetI/AcpT family.</text>
</comment>
<feature type="domain" description="4'-phosphopantetheinyl transferase" evidence="6">
    <location>
        <begin position="111"/>
        <end position="216"/>
    </location>
</feature>
<dbReference type="InterPro" id="IPR004568">
    <property type="entry name" value="Ppantetheine-prot_Trfase_dom"/>
</dbReference>
<organism evidence="8 9">
    <name type="scientific">Spirulina subsalsa FACHB-351</name>
    <dbReference type="NCBI Taxonomy" id="234711"/>
    <lineage>
        <taxon>Bacteria</taxon>
        <taxon>Bacillati</taxon>
        <taxon>Cyanobacteriota</taxon>
        <taxon>Cyanophyceae</taxon>
        <taxon>Spirulinales</taxon>
        <taxon>Spirulinaceae</taxon>
        <taxon>Spirulina</taxon>
    </lineage>
</organism>
<keyword evidence="3 8" id="KW-0808">Transferase</keyword>
<proteinExistence type="inferred from homology"/>
<reference evidence="8 9" key="1">
    <citation type="submission" date="2021-08" db="EMBL/GenBank/DDBJ databases">
        <title>Draft genome sequence of Spirulina subsalsa with high tolerance to salinity and hype-accumulation of phycocyanin.</title>
        <authorList>
            <person name="Pei H."/>
            <person name="Jiang L."/>
        </authorList>
    </citation>
    <scope>NUCLEOTIDE SEQUENCE [LARGE SCALE GENOMIC DNA]</scope>
    <source>
        <strain evidence="8 9">FACHB-351</strain>
    </source>
</reference>
<dbReference type="Pfam" id="PF01648">
    <property type="entry name" value="ACPS"/>
    <property type="match status" value="1"/>
</dbReference>
<keyword evidence="5" id="KW-0460">Magnesium</keyword>
<sequence>MMTLSLPLNEVHLWQVSLLHPPFPLPQLMPLLSPDEQARAARYAFESDRQGFQISRGCLRLLLAHYLATSPQRLQFSYTPNGKPSLTDFSLSFNLSHSHQLALYSITPRYPIGVDLEHLRPIANVLQLAQRFFTPREAAQIATLNSSGQEIAFFQAWTRKEAYLKATGEGIKGLKQVEVSCLPDAPVEILRLAHSSGISAEWSLYHLTPAPDYIGALAVGSRDVVVRYWQDWETLRSHFFRR</sequence>
<evidence type="ECO:0000256" key="2">
    <source>
        <dbReference type="ARBA" id="ARBA00010990"/>
    </source>
</evidence>
<accession>A0ABT3LB26</accession>
<dbReference type="Gene3D" id="3.90.470.20">
    <property type="entry name" value="4'-phosphopantetheinyl transferase domain"/>
    <property type="match status" value="2"/>
</dbReference>
<evidence type="ECO:0000256" key="1">
    <source>
        <dbReference type="ARBA" id="ARBA00001946"/>
    </source>
</evidence>
<evidence type="ECO:0000256" key="3">
    <source>
        <dbReference type="ARBA" id="ARBA00022679"/>
    </source>
</evidence>
<dbReference type="InterPro" id="IPR008278">
    <property type="entry name" value="4-PPantetheinyl_Trfase_dom"/>
</dbReference>
<dbReference type="GO" id="GO:0016740">
    <property type="term" value="F:transferase activity"/>
    <property type="evidence" value="ECO:0007669"/>
    <property type="project" value="UniProtKB-KW"/>
</dbReference>
<evidence type="ECO:0000259" key="7">
    <source>
        <dbReference type="Pfam" id="PF22624"/>
    </source>
</evidence>
<evidence type="ECO:0000256" key="4">
    <source>
        <dbReference type="ARBA" id="ARBA00022723"/>
    </source>
</evidence>
<feature type="domain" description="4'-phosphopantetheinyl transferase N-terminal" evidence="7">
    <location>
        <begin position="28"/>
        <end position="102"/>
    </location>
</feature>
<dbReference type="InterPro" id="IPR050559">
    <property type="entry name" value="P-Pant_transferase_sf"/>
</dbReference>
<dbReference type="Pfam" id="PF22624">
    <property type="entry name" value="AASDHPPT_N"/>
    <property type="match status" value="1"/>
</dbReference>
<gene>
    <name evidence="8" type="ORF">K4A83_20835</name>
</gene>
<dbReference type="EMBL" id="JAIHOM010000163">
    <property type="protein sequence ID" value="MCW6038698.1"/>
    <property type="molecule type" value="Genomic_DNA"/>
</dbReference>
<evidence type="ECO:0000256" key="5">
    <source>
        <dbReference type="ARBA" id="ARBA00022842"/>
    </source>
</evidence>